<proteinExistence type="predicted"/>
<reference evidence="1" key="1">
    <citation type="submission" date="2022-02" db="EMBL/GenBank/DDBJ databases">
        <title>Plant Genome Project.</title>
        <authorList>
            <person name="Zhang R.-G."/>
        </authorList>
    </citation>
    <scope>NUCLEOTIDE SEQUENCE</scope>
    <source>
        <strain evidence="1">AT1</strain>
    </source>
</reference>
<keyword evidence="2" id="KW-1185">Reference proteome</keyword>
<protein>
    <submittedName>
        <fullName evidence="1">Uncharacterized protein</fullName>
    </submittedName>
</protein>
<gene>
    <name evidence="1" type="ORF">RHMOL_Rhmol10G0198400</name>
</gene>
<name>A0ACC0M4C1_RHOML</name>
<comment type="caution">
    <text evidence="1">The sequence shown here is derived from an EMBL/GenBank/DDBJ whole genome shotgun (WGS) entry which is preliminary data.</text>
</comment>
<accession>A0ACC0M4C1</accession>
<evidence type="ECO:0000313" key="2">
    <source>
        <dbReference type="Proteomes" id="UP001062846"/>
    </source>
</evidence>
<organism evidence="1 2">
    <name type="scientific">Rhododendron molle</name>
    <name type="common">Chinese azalea</name>
    <name type="synonym">Azalea mollis</name>
    <dbReference type="NCBI Taxonomy" id="49168"/>
    <lineage>
        <taxon>Eukaryota</taxon>
        <taxon>Viridiplantae</taxon>
        <taxon>Streptophyta</taxon>
        <taxon>Embryophyta</taxon>
        <taxon>Tracheophyta</taxon>
        <taxon>Spermatophyta</taxon>
        <taxon>Magnoliopsida</taxon>
        <taxon>eudicotyledons</taxon>
        <taxon>Gunneridae</taxon>
        <taxon>Pentapetalae</taxon>
        <taxon>asterids</taxon>
        <taxon>Ericales</taxon>
        <taxon>Ericaceae</taxon>
        <taxon>Ericoideae</taxon>
        <taxon>Rhodoreae</taxon>
        <taxon>Rhododendron</taxon>
    </lineage>
</organism>
<sequence>MLFVEQEKRKSEEWSRIDSEEKDSLDANHRKKTQAMFQSVFFFSKFGFGYSIGSPFPVRSEDGQIYISIQSSGRIRRRVEGSDSDLDIAISASDPPRCHPYV</sequence>
<evidence type="ECO:0000313" key="1">
    <source>
        <dbReference type="EMBL" id="KAI8535754.1"/>
    </source>
</evidence>
<dbReference type="EMBL" id="CM046397">
    <property type="protein sequence ID" value="KAI8535754.1"/>
    <property type="molecule type" value="Genomic_DNA"/>
</dbReference>
<dbReference type="Proteomes" id="UP001062846">
    <property type="component" value="Chromosome 10"/>
</dbReference>